<name>A0AAV2VPK9_9VIBR</name>
<feature type="chain" id="PRO_5043842165" description="Putative auto-transporter adhesin head GIN domain-containing protein" evidence="1">
    <location>
        <begin position="29"/>
        <end position="224"/>
    </location>
</feature>
<feature type="signal peptide" evidence="1">
    <location>
        <begin position="1"/>
        <end position="28"/>
    </location>
</feature>
<dbReference type="AlphaFoldDB" id="A0AAV2VPK9"/>
<sequence length="224" mass="23980">MFSQSRFYASFLFLTGIVSLVIADSAMADEERAFPTTSFHSLGVSKDISVNVQCGAKPMVIAQGHEDVLDKLSLKNTRGKLLISNEGEDPGWFATKHLDITVVTDKPLTSVEAKMGTNLTAVPCAISSDELKVVGSMGAEIFVEGKVSNLDAHLSLGANLNSSDSLLDVENANIDFSMGANAYLCHAKRVTGSQEMGAALYVGENTRYKIDQVMGAVVSYDGCW</sequence>
<evidence type="ECO:0000313" key="3">
    <source>
        <dbReference type="EMBL" id="CCO46592.1"/>
    </source>
</evidence>
<gene>
    <name evidence="3" type="ORF">VIBNISOn1_1810051</name>
</gene>
<dbReference type="InterPro" id="IPR021255">
    <property type="entry name" value="DUF2807"/>
</dbReference>
<dbReference type="Gene3D" id="2.160.20.120">
    <property type="match status" value="1"/>
</dbReference>
<proteinExistence type="predicted"/>
<protein>
    <recommendedName>
        <fullName evidence="2">Putative auto-transporter adhesin head GIN domain-containing protein</fullName>
    </recommendedName>
</protein>
<reference evidence="3 4" key="1">
    <citation type="journal article" date="2013" name="ISME J.">
        <title>Comparative genomics of pathogenic lineages of Vibrio nigripulchritudo identifies virulence-associated traits.</title>
        <authorList>
            <person name="Goudenege D."/>
            <person name="Labreuche Y."/>
            <person name="Krin E."/>
            <person name="Ansquer D."/>
            <person name="Mangenot S."/>
            <person name="Calteau A."/>
            <person name="Medigue C."/>
            <person name="Mazel D."/>
            <person name="Polz M.F."/>
            <person name="Le Roux F."/>
        </authorList>
    </citation>
    <scope>NUCLEOTIDE SEQUENCE [LARGE SCALE GENOMIC DNA]</scope>
    <source>
        <strain evidence="3 4">SOn1</strain>
    </source>
</reference>
<dbReference type="EMBL" id="CAOF01000092">
    <property type="protein sequence ID" value="CCO46592.1"/>
    <property type="molecule type" value="Genomic_DNA"/>
</dbReference>
<evidence type="ECO:0000256" key="1">
    <source>
        <dbReference type="SAM" id="SignalP"/>
    </source>
</evidence>
<dbReference type="Pfam" id="PF10988">
    <property type="entry name" value="DUF2807"/>
    <property type="match status" value="1"/>
</dbReference>
<feature type="domain" description="Putative auto-transporter adhesin head GIN" evidence="2">
    <location>
        <begin position="39"/>
        <end position="202"/>
    </location>
</feature>
<dbReference type="Proteomes" id="UP000018211">
    <property type="component" value="Unassembled WGS sequence"/>
</dbReference>
<dbReference type="RefSeq" id="WP_022611658.1">
    <property type="nucleotide sequence ID" value="NZ_LK391965.1"/>
</dbReference>
<organism evidence="3 4">
    <name type="scientific">Vibrio nigripulchritudo SOn1</name>
    <dbReference type="NCBI Taxonomy" id="1238450"/>
    <lineage>
        <taxon>Bacteria</taxon>
        <taxon>Pseudomonadati</taxon>
        <taxon>Pseudomonadota</taxon>
        <taxon>Gammaproteobacteria</taxon>
        <taxon>Vibrionales</taxon>
        <taxon>Vibrionaceae</taxon>
        <taxon>Vibrio</taxon>
    </lineage>
</organism>
<evidence type="ECO:0000313" key="4">
    <source>
        <dbReference type="Proteomes" id="UP000018211"/>
    </source>
</evidence>
<comment type="caution">
    <text evidence="3">The sequence shown here is derived from an EMBL/GenBank/DDBJ whole genome shotgun (WGS) entry which is preliminary data.</text>
</comment>
<evidence type="ECO:0000259" key="2">
    <source>
        <dbReference type="Pfam" id="PF10988"/>
    </source>
</evidence>
<accession>A0AAV2VPK9</accession>
<keyword evidence="1" id="KW-0732">Signal</keyword>